<feature type="compositionally biased region" description="Basic residues" evidence="3">
    <location>
        <begin position="230"/>
        <end position="245"/>
    </location>
</feature>
<feature type="compositionally biased region" description="Basic and acidic residues" evidence="3">
    <location>
        <begin position="298"/>
        <end position="318"/>
    </location>
</feature>
<evidence type="ECO:0000259" key="4">
    <source>
        <dbReference type="Pfam" id="PF01370"/>
    </source>
</evidence>
<name>A0AAD7XDL4_9APHY</name>
<comment type="caution">
    <text evidence="5">The sequence shown here is derived from an EMBL/GenBank/DDBJ whole genome shotgun (WGS) entry which is preliminary data.</text>
</comment>
<evidence type="ECO:0000256" key="3">
    <source>
        <dbReference type="SAM" id="MobiDB-lite"/>
    </source>
</evidence>
<dbReference type="AlphaFoldDB" id="A0AAD7XDL4"/>
<evidence type="ECO:0000313" key="5">
    <source>
        <dbReference type="EMBL" id="KAJ8489631.1"/>
    </source>
</evidence>
<dbReference type="Proteomes" id="UP001215151">
    <property type="component" value="Unassembled WGS sequence"/>
</dbReference>
<accession>A0AAD7XDL4</accession>
<proteinExistence type="inferred from homology"/>
<evidence type="ECO:0000256" key="1">
    <source>
        <dbReference type="ARBA" id="ARBA00023002"/>
    </source>
</evidence>
<feature type="domain" description="NAD-dependent epimerase/dehydratase" evidence="4">
    <location>
        <begin position="7"/>
        <end position="198"/>
    </location>
</feature>
<keyword evidence="1" id="KW-0560">Oxidoreductase</keyword>
<dbReference type="InterPro" id="IPR050425">
    <property type="entry name" value="NAD(P)_dehydrat-like"/>
</dbReference>
<dbReference type="EMBL" id="JAPEVG010000046">
    <property type="protein sequence ID" value="KAJ8489631.1"/>
    <property type="molecule type" value="Genomic_DNA"/>
</dbReference>
<dbReference type="InterPro" id="IPR036291">
    <property type="entry name" value="NAD(P)-bd_dom_sf"/>
</dbReference>
<sequence length="318" mass="34347">MAAKQHVLVTGVNGYLGAHIVDQLVKTGYRVRGTVRSGKLDLARESNAMYGKDVEIVAADDLAFGDFTEALKGVDAVIHAAAPLFGRASPEEALTAAIDGAMNILRQTEKMGIKRFVLVSSLATVASPDDRTSLVWTDKDWIEVSREQALASKDPGIVYVTEKVLAERAVWEFADTHPHVDITTVNPPYFLGPYAPNFRFTDASLAQMSTNNLLYLLLDPAGTPPIPVPPRHRRPRRRARDRPRAHGSSNFGGRAQAPPVPPPLRRLAGGRGAHRTGTPRAARAPLAARTNGLPGPAAEDKPARQLARGRDSEVGRAE</sequence>
<feature type="region of interest" description="Disordered" evidence="3">
    <location>
        <begin position="221"/>
        <end position="318"/>
    </location>
</feature>
<evidence type="ECO:0000313" key="6">
    <source>
        <dbReference type="Proteomes" id="UP001215151"/>
    </source>
</evidence>
<dbReference type="Pfam" id="PF01370">
    <property type="entry name" value="Epimerase"/>
    <property type="match status" value="1"/>
</dbReference>
<dbReference type="SUPFAM" id="SSF51735">
    <property type="entry name" value="NAD(P)-binding Rossmann-fold domains"/>
    <property type="match status" value="1"/>
</dbReference>
<dbReference type="PANTHER" id="PTHR10366">
    <property type="entry name" value="NAD DEPENDENT EPIMERASE/DEHYDRATASE"/>
    <property type="match status" value="1"/>
</dbReference>
<organism evidence="5 6">
    <name type="scientific">Trametes cubensis</name>
    <dbReference type="NCBI Taxonomy" id="1111947"/>
    <lineage>
        <taxon>Eukaryota</taxon>
        <taxon>Fungi</taxon>
        <taxon>Dikarya</taxon>
        <taxon>Basidiomycota</taxon>
        <taxon>Agaricomycotina</taxon>
        <taxon>Agaricomycetes</taxon>
        <taxon>Polyporales</taxon>
        <taxon>Polyporaceae</taxon>
        <taxon>Trametes</taxon>
    </lineage>
</organism>
<feature type="compositionally biased region" description="Low complexity" evidence="3">
    <location>
        <begin position="275"/>
        <end position="292"/>
    </location>
</feature>
<evidence type="ECO:0000256" key="2">
    <source>
        <dbReference type="ARBA" id="ARBA00023445"/>
    </source>
</evidence>
<comment type="similarity">
    <text evidence="2">Belongs to the NAD(P)-dependent epimerase/dehydratase family. Dihydroflavonol-4-reductase subfamily.</text>
</comment>
<gene>
    <name evidence="5" type="ORF">ONZ51_g2814</name>
</gene>
<keyword evidence="6" id="KW-1185">Reference proteome</keyword>
<dbReference type="InterPro" id="IPR001509">
    <property type="entry name" value="Epimerase_deHydtase"/>
</dbReference>
<dbReference type="PANTHER" id="PTHR10366:SF564">
    <property type="entry name" value="STEROL-4-ALPHA-CARBOXYLATE 3-DEHYDROGENASE, DECARBOXYLATING"/>
    <property type="match status" value="1"/>
</dbReference>
<reference evidence="5" key="1">
    <citation type="submission" date="2022-11" db="EMBL/GenBank/DDBJ databases">
        <title>Genome Sequence of Cubamyces cubensis.</title>
        <authorList>
            <person name="Buettner E."/>
        </authorList>
    </citation>
    <scope>NUCLEOTIDE SEQUENCE</scope>
    <source>
        <strain evidence="5">MPL-01</strain>
    </source>
</reference>
<protein>
    <recommendedName>
        <fullName evidence="4">NAD-dependent epimerase/dehydratase domain-containing protein</fullName>
    </recommendedName>
</protein>
<dbReference type="Gene3D" id="3.40.50.720">
    <property type="entry name" value="NAD(P)-binding Rossmann-like Domain"/>
    <property type="match status" value="1"/>
</dbReference>
<dbReference type="GO" id="GO:0016616">
    <property type="term" value="F:oxidoreductase activity, acting on the CH-OH group of donors, NAD or NADP as acceptor"/>
    <property type="evidence" value="ECO:0007669"/>
    <property type="project" value="TreeGrafter"/>
</dbReference>